<dbReference type="InterPro" id="IPR004942">
    <property type="entry name" value="Roadblock/LAMTOR2_dom"/>
</dbReference>
<dbReference type="Pfam" id="PF03259">
    <property type="entry name" value="Robl_LC7"/>
    <property type="match status" value="1"/>
</dbReference>
<dbReference type="OrthoDB" id="8903298at2"/>
<dbReference type="SUPFAM" id="SSF103196">
    <property type="entry name" value="Roadblock/LC7 domain"/>
    <property type="match status" value="1"/>
</dbReference>
<dbReference type="RefSeq" id="WP_114403248.1">
    <property type="nucleotide sequence ID" value="NZ_QPGB01000004.1"/>
</dbReference>
<dbReference type="Proteomes" id="UP000252357">
    <property type="component" value="Unassembled WGS sequence"/>
</dbReference>
<proteinExistence type="predicted"/>
<gene>
    <name evidence="2" type="ORF">DU000_09900</name>
</gene>
<comment type="caution">
    <text evidence="2">The sequence shown here is derived from an EMBL/GenBank/DDBJ whole genome shotgun (WGS) entry which is preliminary data.</text>
</comment>
<protein>
    <submittedName>
        <fullName evidence="2">Roadblock/LC7 domain-containing protein</fullName>
    </submittedName>
</protein>
<sequence>MQISKVLTAICQQQLSKLRQQIPPIQGLLLATVDGFQIAFEWSDPQAGGRLSAMTASLHALSHTLAREAGAGVCQSIVLNGPHARVLVVEVPNLSQAALTKGRQNSPLLLTVVASLEADLTELAHAGQAIAQEIGQKFSLLHE</sequence>
<accession>A0A368L111</accession>
<organism evidence="2 3">
    <name type="scientific">Parvibium lacunae</name>
    <dbReference type="NCBI Taxonomy" id="1888893"/>
    <lineage>
        <taxon>Bacteria</taxon>
        <taxon>Pseudomonadati</taxon>
        <taxon>Pseudomonadota</taxon>
        <taxon>Betaproteobacteria</taxon>
        <taxon>Burkholderiales</taxon>
        <taxon>Alcaligenaceae</taxon>
        <taxon>Parvibium</taxon>
    </lineage>
</organism>
<dbReference type="AlphaFoldDB" id="A0A368L111"/>
<reference evidence="2 3" key="1">
    <citation type="journal article" date="2018" name="Int. J. Syst. Evol. Microbiol.">
        <title>Parvibium lacunae gen. nov., sp. nov., a new member of the family Alcaligenaceae isolated from a freshwater pond.</title>
        <authorList>
            <person name="Chen W.M."/>
            <person name="Xie P.B."/>
            <person name="Hsu M.Y."/>
            <person name="Sheu S.Y."/>
        </authorList>
    </citation>
    <scope>NUCLEOTIDE SEQUENCE [LARGE SCALE GENOMIC DNA]</scope>
    <source>
        <strain evidence="2 3">KMB9</strain>
    </source>
</reference>
<evidence type="ECO:0000313" key="2">
    <source>
        <dbReference type="EMBL" id="RCS57107.1"/>
    </source>
</evidence>
<dbReference type="Gene3D" id="3.30.450.30">
    <property type="entry name" value="Dynein light chain 2a, cytoplasmic"/>
    <property type="match status" value="1"/>
</dbReference>
<evidence type="ECO:0000313" key="3">
    <source>
        <dbReference type="Proteomes" id="UP000252357"/>
    </source>
</evidence>
<name>A0A368L111_9BURK</name>
<dbReference type="SMART" id="SM00960">
    <property type="entry name" value="Robl_LC7"/>
    <property type="match status" value="1"/>
</dbReference>
<evidence type="ECO:0000259" key="1">
    <source>
        <dbReference type="SMART" id="SM00960"/>
    </source>
</evidence>
<keyword evidence="3" id="KW-1185">Reference proteome</keyword>
<feature type="domain" description="Roadblock/LAMTOR2" evidence="1">
    <location>
        <begin position="12"/>
        <end position="114"/>
    </location>
</feature>
<dbReference type="EMBL" id="QPGB01000004">
    <property type="protein sequence ID" value="RCS57107.1"/>
    <property type="molecule type" value="Genomic_DNA"/>
</dbReference>